<dbReference type="PROSITE" id="PS51483">
    <property type="entry name" value="B5"/>
    <property type="match status" value="1"/>
</dbReference>
<dbReference type="PROSITE" id="PS51447">
    <property type="entry name" value="FDX_ACB"/>
    <property type="match status" value="1"/>
</dbReference>
<comment type="subcellular location">
    <subcellularLocation>
        <location evidence="1 15">Cytoplasm</location>
    </subcellularLocation>
</comment>
<evidence type="ECO:0000259" key="19">
    <source>
        <dbReference type="PROSITE" id="PS51483"/>
    </source>
</evidence>
<comment type="catalytic activity">
    <reaction evidence="14 15">
        <text>tRNA(Phe) + L-phenylalanine + ATP = L-phenylalanyl-tRNA(Phe) + AMP + diphosphate + H(+)</text>
        <dbReference type="Rhea" id="RHEA:19413"/>
        <dbReference type="Rhea" id="RHEA-COMP:9668"/>
        <dbReference type="Rhea" id="RHEA-COMP:9699"/>
        <dbReference type="ChEBI" id="CHEBI:15378"/>
        <dbReference type="ChEBI" id="CHEBI:30616"/>
        <dbReference type="ChEBI" id="CHEBI:33019"/>
        <dbReference type="ChEBI" id="CHEBI:58095"/>
        <dbReference type="ChEBI" id="CHEBI:78442"/>
        <dbReference type="ChEBI" id="CHEBI:78531"/>
        <dbReference type="ChEBI" id="CHEBI:456215"/>
        <dbReference type="EC" id="6.1.1.20"/>
    </reaction>
</comment>
<dbReference type="GO" id="GO:0004826">
    <property type="term" value="F:phenylalanine-tRNA ligase activity"/>
    <property type="evidence" value="ECO:0007669"/>
    <property type="project" value="UniProtKB-UniRule"/>
</dbReference>
<dbReference type="InterPro" id="IPR004532">
    <property type="entry name" value="Phe-tRNA-ligase_IIc_bsu_bact"/>
</dbReference>
<dbReference type="InterPro" id="IPR033714">
    <property type="entry name" value="tRNA_bind_bactPheRS"/>
</dbReference>
<dbReference type="GO" id="GO:0009328">
    <property type="term" value="C:phenylalanine-tRNA ligase complex"/>
    <property type="evidence" value="ECO:0007669"/>
    <property type="project" value="TreeGrafter"/>
</dbReference>
<dbReference type="InterPro" id="IPR036690">
    <property type="entry name" value="Fdx_antiC-bd_sf"/>
</dbReference>
<evidence type="ECO:0000256" key="4">
    <source>
        <dbReference type="ARBA" id="ARBA00022490"/>
    </source>
</evidence>
<dbReference type="PANTHER" id="PTHR10947">
    <property type="entry name" value="PHENYLALANYL-TRNA SYNTHETASE BETA CHAIN AND LEUCINE-RICH REPEAT-CONTAINING PROTEIN 47"/>
    <property type="match status" value="1"/>
</dbReference>
<dbReference type="InterPro" id="IPR005121">
    <property type="entry name" value="Fdx_antiC-bd"/>
</dbReference>
<keyword evidence="9 15" id="KW-0067">ATP-binding</keyword>
<evidence type="ECO:0000256" key="14">
    <source>
        <dbReference type="ARBA" id="ARBA00049255"/>
    </source>
</evidence>
<dbReference type="SUPFAM" id="SSF54991">
    <property type="entry name" value="Anticodon-binding domain of PheRS"/>
    <property type="match status" value="1"/>
</dbReference>
<feature type="binding site" evidence="15">
    <location>
        <position position="461"/>
    </location>
    <ligand>
        <name>Mg(2+)</name>
        <dbReference type="ChEBI" id="CHEBI:18420"/>
        <note>shared with alpha subunit</note>
    </ligand>
</feature>
<comment type="subunit">
    <text evidence="3 15">Tetramer of two alpha and two beta subunits.</text>
</comment>
<name>U4TQ03_9LACO</name>
<keyword evidence="13 15" id="KW-0030">Aminoacyl-tRNA synthetase</keyword>
<keyword evidence="4 15" id="KW-0963">Cytoplasm</keyword>
<dbReference type="InterPro" id="IPR009061">
    <property type="entry name" value="DNA-bd_dom_put_sf"/>
</dbReference>
<feature type="binding site" evidence="15">
    <location>
        <position position="467"/>
    </location>
    <ligand>
        <name>Mg(2+)</name>
        <dbReference type="ChEBI" id="CHEBI:18420"/>
        <note>shared with alpha subunit</note>
    </ligand>
</feature>
<dbReference type="CDD" id="cd02796">
    <property type="entry name" value="tRNA_bind_bactPheRS"/>
    <property type="match status" value="1"/>
</dbReference>
<keyword evidence="8 15" id="KW-0547">Nucleotide-binding</keyword>
<evidence type="ECO:0000256" key="15">
    <source>
        <dbReference type="HAMAP-Rule" id="MF_00283"/>
    </source>
</evidence>
<dbReference type="GO" id="GO:0006432">
    <property type="term" value="P:phenylalanyl-tRNA aminoacylation"/>
    <property type="evidence" value="ECO:0007669"/>
    <property type="project" value="UniProtKB-UniRule"/>
</dbReference>
<dbReference type="Pfam" id="PF01588">
    <property type="entry name" value="tRNA_bind"/>
    <property type="match status" value="1"/>
</dbReference>
<dbReference type="Pfam" id="PF03147">
    <property type="entry name" value="FDX-ACB"/>
    <property type="match status" value="1"/>
</dbReference>
<evidence type="ECO:0000256" key="13">
    <source>
        <dbReference type="ARBA" id="ARBA00023146"/>
    </source>
</evidence>
<keyword evidence="10 15" id="KW-0460">Magnesium</keyword>
<dbReference type="InterPro" id="IPR012340">
    <property type="entry name" value="NA-bd_OB-fold"/>
</dbReference>
<evidence type="ECO:0000256" key="1">
    <source>
        <dbReference type="ARBA" id="ARBA00004496"/>
    </source>
</evidence>
<feature type="domain" description="FDX-ACB" evidence="18">
    <location>
        <begin position="711"/>
        <end position="804"/>
    </location>
</feature>
<comment type="cofactor">
    <cofactor evidence="15">
        <name>Mg(2+)</name>
        <dbReference type="ChEBI" id="CHEBI:18420"/>
    </cofactor>
    <text evidence="15">Binds 2 magnesium ions per tetramer.</text>
</comment>
<dbReference type="OrthoDB" id="9805455at2"/>
<evidence type="ECO:0000256" key="3">
    <source>
        <dbReference type="ARBA" id="ARBA00011209"/>
    </source>
</evidence>
<dbReference type="SUPFAM" id="SSF50249">
    <property type="entry name" value="Nucleic acid-binding proteins"/>
    <property type="match status" value="1"/>
</dbReference>
<evidence type="ECO:0000256" key="6">
    <source>
        <dbReference type="ARBA" id="ARBA00022598"/>
    </source>
</evidence>
<evidence type="ECO:0000259" key="18">
    <source>
        <dbReference type="PROSITE" id="PS51447"/>
    </source>
</evidence>
<feature type="domain" description="B5" evidence="19">
    <location>
        <begin position="408"/>
        <end position="483"/>
    </location>
</feature>
<dbReference type="PROSITE" id="PS50886">
    <property type="entry name" value="TRBD"/>
    <property type="match status" value="1"/>
</dbReference>
<reference evidence="21" key="1">
    <citation type="journal article" date="2013" name="Genome Announc.">
        <title>Whole-Genome Sequencing of Lactobacillus shenzhenensis Strain LY-73T.</title>
        <authorList>
            <person name="Lin Z."/>
            <person name="Liu Z."/>
            <person name="Yang R."/>
            <person name="Zou Y."/>
            <person name="Wan D."/>
            <person name="Chen J."/>
            <person name="Guo M."/>
            <person name="Zhao J."/>
            <person name="Fang C."/>
            <person name="Yang R."/>
            <person name="Liu F."/>
        </authorList>
    </citation>
    <scope>NUCLEOTIDE SEQUENCE [LARGE SCALE GENOMIC DNA]</scope>
    <source>
        <strain evidence="21">LY-73</strain>
    </source>
</reference>
<dbReference type="STRING" id="1231336.L248_2598"/>
<organism evidence="20 21">
    <name type="scientific">Schleiferilactobacillus shenzhenensis LY-73</name>
    <dbReference type="NCBI Taxonomy" id="1231336"/>
    <lineage>
        <taxon>Bacteria</taxon>
        <taxon>Bacillati</taxon>
        <taxon>Bacillota</taxon>
        <taxon>Bacilli</taxon>
        <taxon>Lactobacillales</taxon>
        <taxon>Lactobacillaceae</taxon>
        <taxon>Schleiferilactobacillus</taxon>
    </lineage>
</organism>
<dbReference type="HOGENOM" id="CLU_016891_0_0_9"/>
<feature type="binding site" evidence="15">
    <location>
        <position position="471"/>
    </location>
    <ligand>
        <name>Mg(2+)</name>
        <dbReference type="ChEBI" id="CHEBI:18420"/>
        <note>shared with alpha subunit</note>
    </ligand>
</feature>
<evidence type="ECO:0000256" key="16">
    <source>
        <dbReference type="PROSITE-ProRule" id="PRU00209"/>
    </source>
</evidence>
<evidence type="ECO:0000256" key="5">
    <source>
        <dbReference type="ARBA" id="ARBA00022555"/>
    </source>
</evidence>
<dbReference type="HAMAP" id="MF_00283">
    <property type="entry name" value="Phe_tRNA_synth_beta1"/>
    <property type="match status" value="1"/>
</dbReference>
<keyword evidence="12 15" id="KW-0648">Protein biosynthesis</keyword>
<dbReference type="Gene3D" id="3.30.56.10">
    <property type="match status" value="2"/>
</dbReference>
<keyword evidence="7 15" id="KW-0479">Metal-binding</keyword>
<dbReference type="Gene3D" id="3.30.70.380">
    <property type="entry name" value="Ferrodoxin-fold anticodon-binding domain"/>
    <property type="match status" value="1"/>
</dbReference>
<dbReference type="InterPro" id="IPR020825">
    <property type="entry name" value="Phe-tRNA_synthase-like_B3/B4"/>
</dbReference>
<dbReference type="NCBIfam" id="TIGR00472">
    <property type="entry name" value="pheT_bact"/>
    <property type="match status" value="1"/>
</dbReference>
<keyword evidence="11 16" id="KW-0694">RNA-binding</keyword>
<dbReference type="InterPro" id="IPR002547">
    <property type="entry name" value="tRNA-bd_dom"/>
</dbReference>
<dbReference type="InterPro" id="IPR041616">
    <property type="entry name" value="PheRS_beta_core"/>
</dbReference>
<dbReference type="NCBIfam" id="NF045760">
    <property type="entry name" value="YtpR"/>
    <property type="match status" value="1"/>
</dbReference>
<dbReference type="GO" id="GO:0000049">
    <property type="term" value="F:tRNA binding"/>
    <property type="evidence" value="ECO:0007669"/>
    <property type="project" value="UniProtKB-UniRule"/>
</dbReference>
<dbReference type="GO" id="GO:0016740">
    <property type="term" value="F:transferase activity"/>
    <property type="evidence" value="ECO:0007669"/>
    <property type="project" value="UniProtKB-ARBA"/>
</dbReference>
<dbReference type="SUPFAM" id="SSF56037">
    <property type="entry name" value="PheT/TilS domain"/>
    <property type="match status" value="1"/>
</dbReference>
<dbReference type="Gene3D" id="3.30.930.10">
    <property type="entry name" value="Bira Bifunctional Protein, Domain 2"/>
    <property type="match status" value="1"/>
</dbReference>
<dbReference type="FunFam" id="3.50.40.10:FF:000001">
    <property type="entry name" value="Phenylalanine--tRNA ligase beta subunit"/>
    <property type="match status" value="1"/>
</dbReference>
<dbReference type="EC" id="6.1.1.20" evidence="15"/>
<evidence type="ECO:0000313" key="21">
    <source>
        <dbReference type="Proteomes" id="UP000030647"/>
    </source>
</evidence>
<dbReference type="FunFam" id="3.30.56.10:FF:000002">
    <property type="entry name" value="Phenylalanine--tRNA ligase beta subunit"/>
    <property type="match status" value="1"/>
</dbReference>
<dbReference type="Pfam" id="PF03484">
    <property type="entry name" value="B5"/>
    <property type="match status" value="1"/>
</dbReference>
<dbReference type="GO" id="GO:0000287">
    <property type="term" value="F:magnesium ion binding"/>
    <property type="evidence" value="ECO:0007669"/>
    <property type="project" value="UniProtKB-UniRule"/>
</dbReference>
<dbReference type="InterPro" id="IPR045060">
    <property type="entry name" value="Phe-tRNA-ligase_IIc_bsu"/>
</dbReference>
<dbReference type="eggNOG" id="COG0072">
    <property type="taxonomic scope" value="Bacteria"/>
</dbReference>
<dbReference type="PANTHER" id="PTHR10947:SF0">
    <property type="entry name" value="PHENYLALANINE--TRNA LIGASE BETA SUBUNIT"/>
    <property type="match status" value="1"/>
</dbReference>
<dbReference type="InterPro" id="IPR005146">
    <property type="entry name" value="B3/B4_tRNA-bd"/>
</dbReference>
<dbReference type="CDD" id="cd00769">
    <property type="entry name" value="PheRS_beta_core"/>
    <property type="match status" value="1"/>
</dbReference>
<evidence type="ECO:0000256" key="10">
    <source>
        <dbReference type="ARBA" id="ARBA00022842"/>
    </source>
</evidence>
<evidence type="ECO:0000256" key="8">
    <source>
        <dbReference type="ARBA" id="ARBA00022741"/>
    </source>
</evidence>
<evidence type="ECO:0000256" key="11">
    <source>
        <dbReference type="ARBA" id="ARBA00022884"/>
    </source>
</evidence>
<dbReference type="EMBL" id="KI271586">
    <property type="protein sequence ID" value="ERL65525.1"/>
    <property type="molecule type" value="Genomic_DNA"/>
</dbReference>
<evidence type="ECO:0000256" key="12">
    <source>
        <dbReference type="ARBA" id="ARBA00022917"/>
    </source>
</evidence>
<dbReference type="Gene3D" id="3.50.40.10">
    <property type="entry name" value="Phenylalanyl-trna Synthetase, Chain B, domain 3"/>
    <property type="match status" value="1"/>
</dbReference>
<dbReference type="Pfam" id="PF03483">
    <property type="entry name" value="B3_4"/>
    <property type="match status" value="1"/>
</dbReference>
<dbReference type="SMART" id="SM00874">
    <property type="entry name" value="B5"/>
    <property type="match status" value="1"/>
</dbReference>
<dbReference type="SMART" id="SM00873">
    <property type="entry name" value="B3_4"/>
    <property type="match status" value="1"/>
</dbReference>
<dbReference type="SMART" id="SM00896">
    <property type="entry name" value="FDX-ACB"/>
    <property type="match status" value="1"/>
</dbReference>
<proteinExistence type="inferred from homology"/>
<dbReference type="Gene3D" id="2.40.50.140">
    <property type="entry name" value="Nucleic acid-binding proteins"/>
    <property type="match status" value="1"/>
</dbReference>
<dbReference type="FunFam" id="3.30.70.380:FF:000001">
    <property type="entry name" value="Phenylalanine--tRNA ligase beta subunit"/>
    <property type="match status" value="1"/>
</dbReference>
<dbReference type="InterPro" id="IPR045864">
    <property type="entry name" value="aa-tRNA-synth_II/BPL/LPL"/>
</dbReference>
<dbReference type="FunFam" id="2.40.50.140:FF:000045">
    <property type="entry name" value="Phenylalanine--tRNA ligase beta subunit"/>
    <property type="match status" value="1"/>
</dbReference>
<evidence type="ECO:0000256" key="7">
    <source>
        <dbReference type="ARBA" id="ARBA00022723"/>
    </source>
</evidence>
<dbReference type="GO" id="GO:0005524">
    <property type="term" value="F:ATP binding"/>
    <property type="evidence" value="ECO:0007669"/>
    <property type="project" value="UniProtKB-UniRule"/>
</dbReference>
<evidence type="ECO:0000256" key="2">
    <source>
        <dbReference type="ARBA" id="ARBA00008653"/>
    </source>
</evidence>
<dbReference type="AlphaFoldDB" id="U4TQ03"/>
<dbReference type="InterPro" id="IPR005147">
    <property type="entry name" value="tRNA_synthase_B5-dom"/>
</dbReference>
<dbReference type="Pfam" id="PF17759">
    <property type="entry name" value="tRNA_synthFbeta"/>
    <property type="match status" value="1"/>
</dbReference>
<evidence type="ECO:0000259" key="17">
    <source>
        <dbReference type="PROSITE" id="PS50886"/>
    </source>
</evidence>
<feature type="binding site" evidence="15">
    <location>
        <position position="470"/>
    </location>
    <ligand>
        <name>Mg(2+)</name>
        <dbReference type="ChEBI" id="CHEBI:18420"/>
        <note>shared with alpha subunit</note>
    </ligand>
</feature>
<evidence type="ECO:0000256" key="9">
    <source>
        <dbReference type="ARBA" id="ARBA00022840"/>
    </source>
</evidence>
<dbReference type="Proteomes" id="UP000030647">
    <property type="component" value="Unassembled WGS sequence"/>
</dbReference>
<evidence type="ECO:0000313" key="20">
    <source>
        <dbReference type="EMBL" id="ERL65525.1"/>
    </source>
</evidence>
<gene>
    <name evidence="15 20" type="primary">pheT</name>
    <name evidence="20" type="ORF">L248_2598</name>
</gene>
<dbReference type="RefSeq" id="WP_022529199.1">
    <property type="nucleotide sequence ID" value="NZ_KI271586.1"/>
</dbReference>
<protein>
    <recommendedName>
        <fullName evidence="15">Phenylalanine--tRNA ligase beta subunit</fullName>
        <ecNumber evidence="15">6.1.1.20</ecNumber>
    </recommendedName>
    <alternativeName>
        <fullName evidence="15">Phenylalanyl-tRNA synthetase beta subunit</fullName>
        <shortName evidence="15">PheRS</shortName>
    </alternativeName>
</protein>
<dbReference type="SUPFAM" id="SSF55681">
    <property type="entry name" value="Class II aaRS and biotin synthetases"/>
    <property type="match status" value="1"/>
</dbReference>
<feature type="domain" description="TRNA-binding" evidence="17">
    <location>
        <begin position="39"/>
        <end position="154"/>
    </location>
</feature>
<sequence>MLVSYKWLNDYIKVNEDPVKLADQISRTGIETEEVFRRDEGQKKIVVGHVLECVPHPNSDHLHICQVDVGESEPYQIVCGAPNVAAGQYVIVALPNSWIAGHTKIKKSKMRGEVSMGMICALQEIGFPDSVAPKEYASGIWVFAEPHTPGESVFPLLGMDDPVLNVDITPNRADTLGMHGAAWEIGAMLDEKPHFPEPHITETGADIHTLLQASVPDSSDAPSYNLRIVENVQIKDSPLWLQVRLMNAGIRPINNIVDITNYVMLTYGQPLHAFDYDKLAQKEILVRRARAGEKLMTLDGNDHDLVPDDIVITDGQKPIALAGVMGGLETEVTDTTKTVVFESAVFPPTPIRKTAQRYNLRSEASSRFEKGTNHADVLTALTYAAQLAGEIADAQTAKGVLSPTAMKVLPTVVDISIDRINHVLGTQLTVDQVRKIFDRLGFGVDEADGLFTVSVPPRRWDISIEADLIEEVARLYGYDNLPSTLPQATTTVAHHTPIQKLIRYSKRTLLAAGLNEAISYALVNEQEAGQYVQAQSVPTKIDWPMTKDHVALRQSLIPGLMDDLAYNIAHSVKNVQLFEQGRVFLKDDAQTVRPNEVEYLAGLISGEWQSRAWDTATQAADFYLVKGIVEDLLAPLRLSTPVRYAATDQYPEMHPGRTANIFLGDTLIGFVGEVHPAQTAAINASDTFVFQLDLDILLNAAKTPLLATPAPKYPAVTRDIALQLPETVTNAQVLAVIHDHAGAFLEDVQLFDVYKGDKLPAGTQSLAYTLTFRNPEATLTEDEVNKAFQKVSDELVDALHAEIR</sequence>
<keyword evidence="21" id="KW-1185">Reference proteome</keyword>
<comment type="similarity">
    <text evidence="2 15">Belongs to the phenylalanyl-tRNA synthetase beta subunit family. Type 1 subfamily.</text>
</comment>
<keyword evidence="5 16" id="KW-0820">tRNA-binding</keyword>
<dbReference type="GO" id="GO:0140096">
    <property type="term" value="F:catalytic activity, acting on a protein"/>
    <property type="evidence" value="ECO:0007669"/>
    <property type="project" value="UniProtKB-ARBA"/>
</dbReference>
<dbReference type="SUPFAM" id="SSF46955">
    <property type="entry name" value="Putative DNA-binding domain"/>
    <property type="match status" value="1"/>
</dbReference>
<accession>U4TQ03</accession>
<keyword evidence="6 15" id="KW-0436">Ligase</keyword>